<reference evidence="1 2" key="1">
    <citation type="journal article" date="2019" name="Sci. Rep.">
        <title>Orb-weaving spider Araneus ventricosus genome elucidates the spidroin gene catalogue.</title>
        <authorList>
            <person name="Kono N."/>
            <person name="Nakamura H."/>
            <person name="Ohtoshi R."/>
            <person name="Moran D.A.P."/>
            <person name="Shinohara A."/>
            <person name="Yoshida Y."/>
            <person name="Fujiwara M."/>
            <person name="Mori M."/>
            <person name="Tomita M."/>
            <person name="Arakawa K."/>
        </authorList>
    </citation>
    <scope>NUCLEOTIDE SEQUENCE [LARGE SCALE GENOMIC DNA]</scope>
</reference>
<organism evidence="1 2">
    <name type="scientific">Araneus ventricosus</name>
    <name type="common">Orbweaver spider</name>
    <name type="synonym">Epeira ventricosa</name>
    <dbReference type="NCBI Taxonomy" id="182803"/>
    <lineage>
        <taxon>Eukaryota</taxon>
        <taxon>Metazoa</taxon>
        <taxon>Ecdysozoa</taxon>
        <taxon>Arthropoda</taxon>
        <taxon>Chelicerata</taxon>
        <taxon>Arachnida</taxon>
        <taxon>Araneae</taxon>
        <taxon>Araneomorphae</taxon>
        <taxon>Entelegynae</taxon>
        <taxon>Araneoidea</taxon>
        <taxon>Araneidae</taxon>
        <taxon>Araneus</taxon>
    </lineage>
</organism>
<gene>
    <name evidence="1" type="ORF">AVEN_229593_1</name>
</gene>
<comment type="caution">
    <text evidence="1">The sequence shown here is derived from an EMBL/GenBank/DDBJ whole genome shotgun (WGS) entry which is preliminary data.</text>
</comment>
<protein>
    <submittedName>
        <fullName evidence="1">Uncharacterized protein</fullName>
    </submittedName>
</protein>
<keyword evidence="2" id="KW-1185">Reference proteome</keyword>
<evidence type="ECO:0000313" key="1">
    <source>
        <dbReference type="EMBL" id="GBM13625.1"/>
    </source>
</evidence>
<dbReference type="Proteomes" id="UP000499080">
    <property type="component" value="Unassembled WGS sequence"/>
</dbReference>
<evidence type="ECO:0000313" key="2">
    <source>
        <dbReference type="Proteomes" id="UP000499080"/>
    </source>
</evidence>
<proteinExistence type="predicted"/>
<name>A0A4Y2DDI9_ARAVE</name>
<accession>A0A4Y2DDI9</accession>
<sequence>MILSLPSQETNVFFCVPCCVGFALSSKNKTPRLKSPGRALQHYREVTSEHAHQTGFKALKINNSRIFKKIPSMVEHRFLPGGFLEIDFTVRQMYERR</sequence>
<dbReference type="EMBL" id="BGPR01000331">
    <property type="protein sequence ID" value="GBM13625.1"/>
    <property type="molecule type" value="Genomic_DNA"/>
</dbReference>
<dbReference type="AlphaFoldDB" id="A0A4Y2DDI9"/>